<evidence type="ECO:0000256" key="1">
    <source>
        <dbReference type="ARBA" id="ARBA00004651"/>
    </source>
</evidence>
<keyword evidence="8" id="KW-0830">Ubiquinone</keyword>
<keyword evidence="3 6" id="KW-0812">Transmembrane</keyword>
<gene>
    <name evidence="8" type="primary">nad4</name>
</gene>
<feature type="transmembrane region" description="Helical" evidence="6">
    <location>
        <begin position="120"/>
        <end position="140"/>
    </location>
</feature>
<keyword evidence="8" id="KW-0496">Mitochondrion</keyword>
<dbReference type="EMBL" id="GU057832">
    <property type="protein sequence ID" value="ADN85877.1"/>
    <property type="molecule type" value="Genomic_DNA"/>
</dbReference>
<dbReference type="AlphaFoldDB" id="F1AAJ9"/>
<geneLocation type="mitochondrion" evidence="8"/>
<dbReference type="InterPro" id="IPR050586">
    <property type="entry name" value="CPA3_Na-H_Antiporter_D"/>
</dbReference>
<dbReference type="PANTHER" id="PTHR42703:SF1">
    <property type="entry name" value="NA(+)_H(+) ANTIPORTER SUBUNIT D1"/>
    <property type="match status" value="1"/>
</dbReference>
<evidence type="ECO:0000259" key="7">
    <source>
        <dbReference type="Pfam" id="PF00361"/>
    </source>
</evidence>
<accession>F1AAJ9</accession>
<comment type="subcellular location">
    <subcellularLocation>
        <location evidence="1">Cell membrane</location>
        <topology evidence="1">Multi-pass membrane protein</topology>
    </subcellularLocation>
</comment>
<name>F1AAJ9_NYCOV</name>
<feature type="transmembrane region" description="Helical" evidence="6">
    <location>
        <begin position="91"/>
        <end position="113"/>
    </location>
</feature>
<keyword evidence="2" id="KW-1003">Cell membrane</keyword>
<keyword evidence="5 6" id="KW-0472">Membrane</keyword>
<feature type="transmembrane region" description="Helical" evidence="6">
    <location>
        <begin position="204"/>
        <end position="225"/>
    </location>
</feature>
<organism evidence="8">
    <name type="scientific">Nyctotherus ovalis</name>
    <name type="common">Ciliate protozoan</name>
    <dbReference type="NCBI Taxonomy" id="70075"/>
    <lineage>
        <taxon>Eukaryota</taxon>
        <taxon>Sar</taxon>
        <taxon>Alveolata</taxon>
        <taxon>Ciliophora</taxon>
        <taxon>Intramacronucleata</taxon>
        <taxon>Armophorea</taxon>
        <taxon>Clevelandellida</taxon>
        <taxon>Nyctotheridae</taxon>
        <taxon>Nyctotherus</taxon>
    </lineage>
</organism>
<evidence type="ECO:0000256" key="4">
    <source>
        <dbReference type="ARBA" id="ARBA00022989"/>
    </source>
</evidence>
<feature type="transmembrane region" description="Helical" evidence="6">
    <location>
        <begin position="12"/>
        <end position="34"/>
    </location>
</feature>
<proteinExistence type="predicted"/>
<dbReference type="Pfam" id="PF00361">
    <property type="entry name" value="Proton_antipo_M"/>
    <property type="match status" value="1"/>
</dbReference>
<evidence type="ECO:0000256" key="5">
    <source>
        <dbReference type="ARBA" id="ARBA00023136"/>
    </source>
</evidence>
<feature type="transmembrane region" description="Helical" evidence="6">
    <location>
        <begin position="146"/>
        <end position="164"/>
    </location>
</feature>
<feature type="transmembrane region" description="Helical" evidence="6">
    <location>
        <begin position="180"/>
        <end position="198"/>
    </location>
</feature>
<protein>
    <submittedName>
        <fullName evidence="8">NADH-ubiquinone oxidoreductase subunit 4</fullName>
    </submittedName>
</protein>
<evidence type="ECO:0000256" key="6">
    <source>
        <dbReference type="SAM" id="Phobius"/>
    </source>
</evidence>
<dbReference type="GO" id="GO:0005886">
    <property type="term" value="C:plasma membrane"/>
    <property type="evidence" value="ECO:0007669"/>
    <property type="project" value="UniProtKB-SubCell"/>
</dbReference>
<sequence>MFIMLGGTLLITTTNVVIMFCAYECLLLPSWYIIKKFAKTSRGEFAALSMLIWTQLGACLLFLALGLIFGGGAVVSAAYSVYNLSESTTNLLLVLISLGFGTKMPIFPFYWWLLDAHVEVSTNFSIILSGVSIKYAFIAYMRFLDWIGTASCCWPIFLLILYGFRDAMFRIDTECDIKRIVAYQTVVEMHLVAGLVMLNCDVFIDVIIFILGGHCWLSTASFIFVEIISRRYHTRNLELFVWHLLHVHLH</sequence>
<dbReference type="PANTHER" id="PTHR42703">
    <property type="entry name" value="NADH DEHYDROGENASE"/>
    <property type="match status" value="1"/>
</dbReference>
<evidence type="ECO:0000313" key="8">
    <source>
        <dbReference type="EMBL" id="ADN85877.1"/>
    </source>
</evidence>
<feature type="transmembrane region" description="Helical" evidence="6">
    <location>
        <begin position="46"/>
        <end position="79"/>
    </location>
</feature>
<keyword evidence="4 6" id="KW-1133">Transmembrane helix</keyword>
<evidence type="ECO:0000256" key="2">
    <source>
        <dbReference type="ARBA" id="ARBA00022475"/>
    </source>
</evidence>
<reference evidence="8" key="1">
    <citation type="journal article" date="2011" name="Mol. Biol. Evol.">
        <title>The Organellar Genome and Metabolic Potential of the Hydrogen-Producing Mitochondrion of Nyctotherus ovalis.</title>
        <authorList>
            <person name="de Graaf R.M."/>
            <person name="Ricard G."/>
            <person name="van Alen T.A."/>
            <person name="Duarte I."/>
            <person name="Dutilh B.E."/>
            <person name="Burgtorf C."/>
            <person name="Kuiper J.W."/>
            <person name="van der Staay G.W."/>
            <person name="Tielens A.G."/>
            <person name="Huynen M.A."/>
            <person name="Hackstein J.H."/>
        </authorList>
    </citation>
    <scope>NUCLEOTIDE SEQUENCE</scope>
</reference>
<evidence type="ECO:0000256" key="3">
    <source>
        <dbReference type="ARBA" id="ARBA00022692"/>
    </source>
</evidence>
<feature type="domain" description="NADH:quinone oxidoreductase/Mrp antiporter transmembrane" evidence="7">
    <location>
        <begin position="14"/>
        <end position="238"/>
    </location>
</feature>
<dbReference type="InterPro" id="IPR001750">
    <property type="entry name" value="ND/Mrp_TM"/>
</dbReference>